<evidence type="ECO:0000313" key="3">
    <source>
        <dbReference type="Proteomes" id="UP000383932"/>
    </source>
</evidence>
<evidence type="ECO:0000313" key="2">
    <source>
        <dbReference type="EMBL" id="KAB5590416.1"/>
    </source>
</evidence>
<organism evidence="2 3">
    <name type="scientific">Ceratobasidium theobromae</name>
    <dbReference type="NCBI Taxonomy" id="1582974"/>
    <lineage>
        <taxon>Eukaryota</taxon>
        <taxon>Fungi</taxon>
        <taxon>Dikarya</taxon>
        <taxon>Basidiomycota</taxon>
        <taxon>Agaricomycotina</taxon>
        <taxon>Agaricomycetes</taxon>
        <taxon>Cantharellales</taxon>
        <taxon>Ceratobasidiaceae</taxon>
        <taxon>Ceratobasidium</taxon>
    </lineage>
</organism>
<protein>
    <submittedName>
        <fullName evidence="2">Uncharacterized protein</fullName>
    </submittedName>
</protein>
<feature type="compositionally biased region" description="Low complexity" evidence="1">
    <location>
        <begin position="350"/>
        <end position="382"/>
    </location>
</feature>
<feature type="compositionally biased region" description="Basic residues" evidence="1">
    <location>
        <begin position="70"/>
        <end position="83"/>
    </location>
</feature>
<feature type="region of interest" description="Disordered" evidence="1">
    <location>
        <begin position="146"/>
        <end position="171"/>
    </location>
</feature>
<dbReference type="Proteomes" id="UP000383932">
    <property type="component" value="Unassembled WGS sequence"/>
</dbReference>
<feature type="region of interest" description="Disordered" evidence="1">
    <location>
        <begin position="208"/>
        <end position="246"/>
    </location>
</feature>
<feature type="compositionally biased region" description="Low complexity" evidence="1">
    <location>
        <begin position="236"/>
        <end position="246"/>
    </location>
</feature>
<sequence length="418" mass="44787">MSSVADSPRQFIAGLESKFSQLTVSLDDPCAQSEPLPEYTPLALASIMPKAQNPDQRRSPGPRSLASRGILRHRTARSSKSKSAHPAALVAQLKRRLHSQSQSQRGLGQHGDEMDVDSRRARTMHKSNVRAGVLVARKKRESLGLGLPEDADVSGAETGGPSHSGATPYGRHNSALIYWSRRRASSFGDRPTWALPEALDLAIRTQSLQPDTSTPTPDSSSTIVPSATTRRRRSGRSASTSGLPLPLLDTTDITVRRPSLSMSLLMTPLIQDVDMASPIPPTPIMRTTTESSMWAPRKFNLAVIHGPIDEEIKSATDTQSGHPSTPPPDYASVFHPDESDGDADDEKTPLRTAPLPLTTRRDGSPIPSTSSGSNSTPASTSTVTPLATVQEEEEPSPSVSKPREEAEGPALDGDAMVL</sequence>
<gene>
    <name evidence="2" type="ORF">CTheo_6133</name>
</gene>
<reference evidence="2 3" key="1">
    <citation type="journal article" date="2019" name="Fungal Biol. Biotechnol.">
        <title>Draft genome sequence of fastidious pathogen Ceratobasidium theobromae, which causes vascular-streak dieback in Theobroma cacao.</title>
        <authorList>
            <person name="Ali S.S."/>
            <person name="Asman A."/>
            <person name="Shao J."/>
            <person name="Firmansyah A.P."/>
            <person name="Susilo A.W."/>
            <person name="Rosmana A."/>
            <person name="McMahon P."/>
            <person name="Junaid M."/>
            <person name="Guest D."/>
            <person name="Kheng T.Y."/>
            <person name="Meinhardt L.W."/>
            <person name="Bailey B.A."/>
        </authorList>
    </citation>
    <scope>NUCLEOTIDE SEQUENCE [LARGE SCALE GENOMIC DNA]</scope>
    <source>
        <strain evidence="2 3">CT2</strain>
    </source>
</reference>
<comment type="caution">
    <text evidence="2">The sequence shown here is derived from an EMBL/GenBank/DDBJ whole genome shotgun (WGS) entry which is preliminary data.</text>
</comment>
<feature type="compositionally biased region" description="Low complexity" evidence="1">
    <location>
        <begin position="208"/>
        <end position="228"/>
    </location>
</feature>
<feature type="region of interest" description="Disordered" evidence="1">
    <location>
        <begin position="47"/>
        <end position="114"/>
    </location>
</feature>
<accession>A0A5N5QG38</accession>
<proteinExistence type="predicted"/>
<dbReference type="OrthoDB" id="3262413at2759"/>
<evidence type="ECO:0000256" key="1">
    <source>
        <dbReference type="SAM" id="MobiDB-lite"/>
    </source>
</evidence>
<keyword evidence="3" id="KW-1185">Reference proteome</keyword>
<dbReference type="EMBL" id="SSOP01000171">
    <property type="protein sequence ID" value="KAB5590416.1"/>
    <property type="molecule type" value="Genomic_DNA"/>
</dbReference>
<feature type="region of interest" description="Disordered" evidence="1">
    <location>
        <begin position="314"/>
        <end position="418"/>
    </location>
</feature>
<name>A0A5N5QG38_9AGAM</name>
<dbReference type="AlphaFoldDB" id="A0A5N5QG38"/>